<dbReference type="Pfam" id="PF00903">
    <property type="entry name" value="Glyoxalase"/>
    <property type="match status" value="1"/>
</dbReference>
<dbReference type="SMART" id="SM00487">
    <property type="entry name" value="DEXDc"/>
    <property type="match status" value="1"/>
</dbReference>
<name>A0ABS5UM38_9BIFI</name>
<feature type="domain" description="VOC" evidence="3">
    <location>
        <begin position="1"/>
        <end position="136"/>
    </location>
</feature>
<gene>
    <name evidence="4" type="ORF">JS528_01020</name>
</gene>
<feature type="region of interest" description="Disordered" evidence="1">
    <location>
        <begin position="429"/>
        <end position="463"/>
    </location>
</feature>
<dbReference type="InterPro" id="IPR004360">
    <property type="entry name" value="Glyas_Fos-R_dOase_dom"/>
</dbReference>
<dbReference type="Pfam" id="PF22548">
    <property type="entry name" value="AEP-TOTE"/>
    <property type="match status" value="1"/>
</dbReference>
<dbReference type="InterPro" id="IPR054347">
    <property type="entry name" value="TOTE_primase"/>
</dbReference>
<keyword evidence="4" id="KW-0067">ATP-binding</keyword>
<dbReference type="EMBL" id="JAFEJS010000001">
    <property type="protein sequence ID" value="MBT1171961.1"/>
    <property type="molecule type" value="Genomic_DNA"/>
</dbReference>
<dbReference type="Pfam" id="PF04851">
    <property type="entry name" value="ResIII"/>
    <property type="match status" value="1"/>
</dbReference>
<dbReference type="CDD" id="cd17926">
    <property type="entry name" value="DEXHc_RE"/>
    <property type="match status" value="1"/>
</dbReference>
<protein>
    <submittedName>
        <fullName evidence="4">DEAD/DEAH box helicase family protein</fullName>
    </submittedName>
</protein>
<evidence type="ECO:0000259" key="2">
    <source>
        <dbReference type="PROSITE" id="PS51192"/>
    </source>
</evidence>
<dbReference type="CDD" id="cd07262">
    <property type="entry name" value="VOC_like"/>
    <property type="match status" value="1"/>
</dbReference>
<keyword evidence="4" id="KW-0347">Helicase</keyword>
<dbReference type="InterPro" id="IPR014001">
    <property type="entry name" value="Helicase_ATP-bd"/>
</dbReference>
<dbReference type="PROSITE" id="PS51819">
    <property type="entry name" value="VOC"/>
    <property type="match status" value="1"/>
</dbReference>
<sequence>MLDHLTLHVRDIDRSVAFYAKALAPLGYVVKAHHEPTLGFGVDDGTPHSDFYLSPMGDPADRTDSAGHVSEASTACPVTHIAFLAVDEDSVRAFHAAALAAGGRDNGAPGPRPYHPGYYSAFVLDPDGNNIEAVTDWSGWFGRPAPQEHENPEDGGLDSRSMSISNTVKTTESDLNGDGPVTARSPSARKIKLFRSLFRGRDDVYAHGFVSKKTGKTGYAPAAWNEWSTLPNGKRIPTPPGQKRYKSLTDRVLLDHFTKRDDRLTNVVGLYPLSRESKVWFLVIDFDGDGWQDEIKVVRDVCERHGIAPAIERSRSGNGGHLWLFLSEKMDAAQVRRMGDALLNEASVLTHIKFRSYDRMFPNQDVLPEGGFGNLIALPLQRMARDNGNSVFVGERFLPYQDQWAYLSSIKRITPEQVHAIAALAKTANDPLGEPDVSDDFPSRPSGTSEKNDHRPSRAVAHSLSATDLPRSVTIVERGMLSVPKDGMTPAALNAIRRLAAFSNPDFYRAQAMRQPIYNKPRIIYRGEETDETLLLPRGCKEALTALLDRVGATVDYHNERNPGERIRVEFTGTLRERQNVAARSMLAHDDGILIAPTGFGKTVIAADLIAERKTNTLIILRSSALLEQWRERLGQFLDITAALPPLLTATGRVSRRKRHVIGQIGAGRNEPNGIIDIALSQSLFDRGDVPGAKRVKDLIGRYGMIIFDECHHVASVDTEAIARATDAKYVYGFTGTLKRDDGMQPIVTMRCGPVRDTVDVNEHMETQRFSRRYIP</sequence>
<comment type="caution">
    <text evidence="4">The sequence shown here is derived from an EMBL/GenBank/DDBJ whole genome shotgun (WGS) entry which is preliminary data.</text>
</comment>
<dbReference type="PROSITE" id="PS51192">
    <property type="entry name" value="HELICASE_ATP_BIND_1"/>
    <property type="match status" value="1"/>
</dbReference>
<dbReference type="SUPFAM" id="SSF52540">
    <property type="entry name" value="P-loop containing nucleoside triphosphate hydrolases"/>
    <property type="match status" value="1"/>
</dbReference>
<dbReference type="Gene3D" id="3.10.180.10">
    <property type="entry name" value="2,3-Dihydroxybiphenyl 1,2-Dioxygenase, domain 1"/>
    <property type="match status" value="1"/>
</dbReference>
<dbReference type="SUPFAM" id="SSF54593">
    <property type="entry name" value="Glyoxalase/Bleomycin resistance protein/Dihydroxybiphenyl dioxygenase"/>
    <property type="match status" value="1"/>
</dbReference>
<dbReference type="InterPro" id="IPR006935">
    <property type="entry name" value="Helicase/UvrB_N"/>
</dbReference>
<dbReference type="GO" id="GO:0004386">
    <property type="term" value="F:helicase activity"/>
    <property type="evidence" value="ECO:0007669"/>
    <property type="project" value="UniProtKB-KW"/>
</dbReference>
<dbReference type="InterPro" id="IPR027417">
    <property type="entry name" value="P-loop_NTPase"/>
</dbReference>
<dbReference type="InterPro" id="IPR029068">
    <property type="entry name" value="Glyas_Bleomycin-R_OHBP_Dase"/>
</dbReference>
<evidence type="ECO:0000313" key="4">
    <source>
        <dbReference type="EMBL" id="MBT1171961.1"/>
    </source>
</evidence>
<accession>A0ABS5UM38</accession>
<dbReference type="PANTHER" id="PTHR35006:SF2">
    <property type="entry name" value="GLYOXALASE FAMILY PROTEIN (AFU_ORTHOLOGUE AFUA_5G14830)"/>
    <property type="match status" value="1"/>
</dbReference>
<keyword evidence="4" id="KW-0547">Nucleotide-binding</keyword>
<evidence type="ECO:0000256" key="1">
    <source>
        <dbReference type="SAM" id="MobiDB-lite"/>
    </source>
</evidence>
<keyword evidence="5" id="KW-1185">Reference proteome</keyword>
<keyword evidence="4" id="KW-0378">Hydrolase</keyword>
<feature type="region of interest" description="Disordered" evidence="1">
    <location>
        <begin position="142"/>
        <end position="162"/>
    </location>
</feature>
<evidence type="ECO:0000313" key="5">
    <source>
        <dbReference type="Proteomes" id="UP000773064"/>
    </source>
</evidence>
<evidence type="ECO:0000259" key="3">
    <source>
        <dbReference type="PROSITE" id="PS51819"/>
    </source>
</evidence>
<proteinExistence type="predicted"/>
<reference evidence="4 5" key="1">
    <citation type="journal article" date="2021" name="Environ. Microbiol.">
        <title>Genetic insights into the dark matter of the mammalian gut microbiota through targeted genome reconstruction.</title>
        <authorList>
            <person name="Lugli G.A."/>
            <person name="Alessandri G."/>
            <person name="Milani C."/>
            <person name="Viappiani A."/>
            <person name="Fontana F."/>
            <person name="Tarracchini C."/>
            <person name="Mancabelli L."/>
            <person name="Argentini C."/>
            <person name="Ruiz L."/>
            <person name="Margolles A."/>
            <person name="van Sinderen D."/>
            <person name="Turroni F."/>
            <person name="Ventura M."/>
        </authorList>
    </citation>
    <scope>NUCLEOTIDE SEQUENCE [LARGE SCALE GENOMIC DNA]</scope>
    <source>
        <strain evidence="4 5">MA2</strain>
    </source>
</reference>
<dbReference type="Proteomes" id="UP000773064">
    <property type="component" value="Unassembled WGS sequence"/>
</dbReference>
<dbReference type="InterPro" id="IPR037523">
    <property type="entry name" value="VOC_core"/>
</dbReference>
<dbReference type="Gene3D" id="3.40.50.300">
    <property type="entry name" value="P-loop containing nucleotide triphosphate hydrolases"/>
    <property type="match status" value="1"/>
</dbReference>
<organism evidence="4 5">
    <name type="scientific">Bifidobacterium santillanense</name>
    <dbReference type="NCBI Taxonomy" id="2809028"/>
    <lineage>
        <taxon>Bacteria</taxon>
        <taxon>Bacillati</taxon>
        <taxon>Actinomycetota</taxon>
        <taxon>Actinomycetes</taxon>
        <taxon>Bifidobacteriales</taxon>
        <taxon>Bifidobacteriaceae</taxon>
        <taxon>Bifidobacterium</taxon>
    </lineage>
</organism>
<feature type="domain" description="Helicase ATP-binding" evidence="2">
    <location>
        <begin position="583"/>
        <end position="756"/>
    </location>
</feature>
<dbReference type="PANTHER" id="PTHR35006">
    <property type="entry name" value="GLYOXALASE FAMILY PROTEIN (AFU_ORTHOLOGUE AFUA_5G14830)"/>
    <property type="match status" value="1"/>
</dbReference>